<dbReference type="Gramene" id="Solyc12g010070.1.1">
    <property type="protein sequence ID" value="Solyc12g010070.1.1"/>
    <property type="gene ID" value="Solyc12g010070.1"/>
</dbReference>
<evidence type="ECO:0000313" key="2">
    <source>
        <dbReference type="Proteomes" id="UP000004994"/>
    </source>
</evidence>
<reference evidence="1" key="1">
    <citation type="journal article" date="2012" name="Nature">
        <title>The tomato genome sequence provides insights into fleshy fruit evolution.</title>
        <authorList>
            <consortium name="Tomato Genome Consortium"/>
        </authorList>
    </citation>
    <scope>NUCLEOTIDE SEQUENCE [LARGE SCALE GENOMIC DNA]</scope>
    <source>
        <strain evidence="1">cv. Heinz 1706</strain>
    </source>
</reference>
<accession>K4DC94</accession>
<dbReference type="EnsemblPlants" id="Solyc12g010070.1.1">
    <property type="protein sequence ID" value="Solyc12g010070.1.1"/>
    <property type="gene ID" value="Solyc12g010070.1"/>
</dbReference>
<dbReference type="Proteomes" id="UP000004994">
    <property type="component" value="Chromosome 12"/>
</dbReference>
<dbReference type="HOGENOM" id="CLU_3425409_0_0_1"/>
<dbReference type="AlphaFoldDB" id="K4DC94"/>
<reference evidence="1" key="2">
    <citation type="submission" date="2015-06" db="UniProtKB">
        <authorList>
            <consortium name="EnsemblPlants"/>
        </authorList>
    </citation>
    <scope>IDENTIFICATION</scope>
    <source>
        <strain evidence="1">cv. Heinz 1706</strain>
    </source>
</reference>
<protein>
    <submittedName>
        <fullName evidence="1">Uncharacterized protein</fullName>
    </submittedName>
</protein>
<proteinExistence type="predicted"/>
<organism evidence="1">
    <name type="scientific">Solanum lycopersicum</name>
    <name type="common">Tomato</name>
    <name type="synonym">Lycopersicon esculentum</name>
    <dbReference type="NCBI Taxonomy" id="4081"/>
    <lineage>
        <taxon>Eukaryota</taxon>
        <taxon>Viridiplantae</taxon>
        <taxon>Streptophyta</taxon>
        <taxon>Embryophyta</taxon>
        <taxon>Tracheophyta</taxon>
        <taxon>Spermatophyta</taxon>
        <taxon>Magnoliopsida</taxon>
        <taxon>eudicotyledons</taxon>
        <taxon>Gunneridae</taxon>
        <taxon>Pentapetalae</taxon>
        <taxon>asterids</taxon>
        <taxon>lamiids</taxon>
        <taxon>Solanales</taxon>
        <taxon>Solanaceae</taxon>
        <taxon>Solanoideae</taxon>
        <taxon>Solaneae</taxon>
        <taxon>Solanum</taxon>
        <taxon>Solanum subgen. Lycopersicon</taxon>
    </lineage>
</organism>
<name>K4DC94_SOLLC</name>
<keyword evidence="2" id="KW-1185">Reference proteome</keyword>
<dbReference type="PaxDb" id="4081-Solyc12g010070.1.1"/>
<evidence type="ECO:0000313" key="1">
    <source>
        <dbReference type="EnsemblPlants" id="Solyc12g010070.1.1"/>
    </source>
</evidence>
<dbReference type="InParanoid" id="K4DC94"/>
<sequence length="22" mass="2586">MISPRVLERRESGLYSCDLFLT</sequence>